<accession>A0A1D8USJ1</accession>
<keyword evidence="1" id="KW-0812">Transmembrane</keyword>
<dbReference type="STRING" id="153496.A0U89_05140"/>
<keyword evidence="1" id="KW-0472">Membrane</keyword>
<reference evidence="2 3" key="1">
    <citation type="journal article" date="2016" name="Microb. Cell Fact.">
        <title>Dissection of exopolysaccharide biosynthesis in Kozakia baliensis.</title>
        <authorList>
            <person name="Brandt J.U."/>
            <person name="Jakob F."/>
            <person name="Behr J."/>
            <person name="Geissler A.J."/>
            <person name="Vogel R.F."/>
        </authorList>
    </citation>
    <scope>NUCLEOTIDE SEQUENCE [LARGE SCALE GENOMIC DNA]</scope>
    <source>
        <strain evidence="2 3">DSM 14400</strain>
    </source>
</reference>
<sequence length="416" mass="45694">MTAGSLGKWLVVFGTTFNIILCFFSTRGWIHVNNAMIAGIELAIMGIGLYTVRNNVTWSAISIMGLICAYLIGVKMINPGASLKIIHDIGICYIFYQLGRMGSQRYANSAMWLTMWVVLAIGMFELLATNAFGQMFNIWQYYVQKGVISAGTINYGNSTFFRSGDRAGSATRTFFPGLLGPHRVSSVFLEPVSLGNYAAVVFAYCVSVSKNRPGQRHILLYAASLFCVVLGDSRFAFGCCALMAIMRFMPFRRNAWLAFLLPVGIATALLVIGSLNERPGIEPAIVTDDLKGRLLFSARLLDYWNLSQWFAFAPSQVYTSDTGYAYIVNALGLPLSLILLGIFAFHRCVTPEAGLMKTMIAVYFAASLCIGAGAFTIKTSALLWLAYGALDIAPKVRKAGRPWRKPEDMSFATNRG</sequence>
<keyword evidence="1" id="KW-1133">Transmembrane helix</keyword>
<organism evidence="2 3">
    <name type="scientific">Kozakia baliensis</name>
    <dbReference type="NCBI Taxonomy" id="153496"/>
    <lineage>
        <taxon>Bacteria</taxon>
        <taxon>Pseudomonadati</taxon>
        <taxon>Pseudomonadota</taxon>
        <taxon>Alphaproteobacteria</taxon>
        <taxon>Acetobacterales</taxon>
        <taxon>Acetobacteraceae</taxon>
        <taxon>Kozakia</taxon>
    </lineage>
</organism>
<protein>
    <submittedName>
        <fullName evidence="2">Polysaccharide polymerase</fullName>
    </submittedName>
</protein>
<feature type="transmembrane region" description="Helical" evidence="1">
    <location>
        <begin position="255"/>
        <end position="273"/>
    </location>
</feature>
<name>A0A1D8USJ1_9PROT</name>
<dbReference type="AlphaFoldDB" id="A0A1D8USJ1"/>
<feature type="transmembrane region" description="Helical" evidence="1">
    <location>
        <begin position="6"/>
        <end position="25"/>
    </location>
</feature>
<dbReference type="Proteomes" id="UP000179145">
    <property type="component" value="Chromosome"/>
</dbReference>
<feature type="transmembrane region" description="Helical" evidence="1">
    <location>
        <begin position="32"/>
        <end position="50"/>
    </location>
</feature>
<evidence type="ECO:0000313" key="2">
    <source>
        <dbReference type="EMBL" id="AOX16609.1"/>
    </source>
</evidence>
<dbReference type="KEGG" id="kba:A0U89_05140"/>
<dbReference type="OrthoDB" id="7467679at2"/>
<feature type="transmembrane region" description="Helical" evidence="1">
    <location>
        <begin position="361"/>
        <end position="387"/>
    </location>
</feature>
<dbReference type="eggNOG" id="ENOG5032QUI">
    <property type="taxonomic scope" value="Bacteria"/>
</dbReference>
<dbReference type="EMBL" id="CP014674">
    <property type="protein sequence ID" value="AOX16609.1"/>
    <property type="molecule type" value="Genomic_DNA"/>
</dbReference>
<evidence type="ECO:0000313" key="3">
    <source>
        <dbReference type="Proteomes" id="UP000179145"/>
    </source>
</evidence>
<evidence type="ECO:0000256" key="1">
    <source>
        <dbReference type="SAM" id="Phobius"/>
    </source>
</evidence>
<feature type="transmembrane region" description="Helical" evidence="1">
    <location>
        <begin position="324"/>
        <end position="349"/>
    </location>
</feature>
<gene>
    <name evidence="2" type="ORF">A0U89_05140</name>
</gene>
<proteinExistence type="predicted"/>
<feature type="transmembrane region" description="Helical" evidence="1">
    <location>
        <begin position="56"/>
        <end position="74"/>
    </location>
</feature>
<feature type="transmembrane region" description="Helical" evidence="1">
    <location>
        <begin position="110"/>
        <end position="132"/>
    </location>
</feature>
<keyword evidence="3" id="KW-1185">Reference proteome</keyword>